<reference evidence="1" key="1">
    <citation type="submission" date="2023-07" db="EMBL/GenBank/DDBJ databases">
        <title>draft genome sequence of fig (Ficus carica).</title>
        <authorList>
            <person name="Takahashi T."/>
            <person name="Nishimura K."/>
        </authorList>
    </citation>
    <scope>NUCLEOTIDE SEQUENCE</scope>
</reference>
<dbReference type="AlphaFoldDB" id="A0AA87ZG84"/>
<gene>
    <name evidence="1" type="ORF">TIFTF001_001467</name>
</gene>
<keyword evidence="2" id="KW-1185">Reference proteome</keyword>
<evidence type="ECO:0000313" key="1">
    <source>
        <dbReference type="EMBL" id="GMN26911.1"/>
    </source>
</evidence>
<proteinExistence type="predicted"/>
<comment type="caution">
    <text evidence="1">The sequence shown here is derived from an EMBL/GenBank/DDBJ whole genome shotgun (WGS) entry which is preliminary data.</text>
</comment>
<accession>A0AA87ZG84</accession>
<dbReference type="Gramene" id="FCD_00014044-RA">
    <property type="protein sequence ID" value="FCD_00014044-RA:cds"/>
    <property type="gene ID" value="FCD_00014044"/>
</dbReference>
<dbReference type="Proteomes" id="UP001187192">
    <property type="component" value="Unassembled WGS sequence"/>
</dbReference>
<evidence type="ECO:0000313" key="2">
    <source>
        <dbReference type="Proteomes" id="UP001187192"/>
    </source>
</evidence>
<sequence>MLSKPKVDSQRRSAGVRNVLRSSLIFADVRPHLDLKEHATSSQQQRREWRLTYSHTIEQDVIGLDEDIKKLVAELTKEDNPHGIVSICCKKGLPSSSSEESF</sequence>
<protein>
    <submittedName>
        <fullName evidence="1">Uncharacterized protein</fullName>
    </submittedName>
</protein>
<name>A0AA87ZG84_FICCA</name>
<dbReference type="EMBL" id="BTGU01000001">
    <property type="protein sequence ID" value="GMN26911.1"/>
    <property type="molecule type" value="Genomic_DNA"/>
</dbReference>
<organism evidence="1 2">
    <name type="scientific">Ficus carica</name>
    <name type="common">Common fig</name>
    <dbReference type="NCBI Taxonomy" id="3494"/>
    <lineage>
        <taxon>Eukaryota</taxon>
        <taxon>Viridiplantae</taxon>
        <taxon>Streptophyta</taxon>
        <taxon>Embryophyta</taxon>
        <taxon>Tracheophyta</taxon>
        <taxon>Spermatophyta</taxon>
        <taxon>Magnoliopsida</taxon>
        <taxon>eudicotyledons</taxon>
        <taxon>Gunneridae</taxon>
        <taxon>Pentapetalae</taxon>
        <taxon>rosids</taxon>
        <taxon>fabids</taxon>
        <taxon>Rosales</taxon>
        <taxon>Moraceae</taxon>
        <taxon>Ficeae</taxon>
        <taxon>Ficus</taxon>
    </lineage>
</organism>